<proteinExistence type="predicted"/>
<evidence type="ECO:0000313" key="1">
    <source>
        <dbReference type="EMBL" id="EER73997.1"/>
    </source>
</evidence>
<dbReference type="Gene3D" id="1.10.10.10">
    <property type="entry name" value="Winged helix-like DNA-binding domain superfamily/Winged helix DNA-binding domain"/>
    <property type="match status" value="1"/>
</dbReference>
<sequence length="41" mass="4671">MSDNLKTIRELAEELGVSKKKIHYQVSKLYGGIMSILWSGF</sequence>
<dbReference type="AlphaFoldDB" id="C5RCS8"/>
<dbReference type="InterPro" id="IPR036388">
    <property type="entry name" value="WH-like_DNA-bd_sf"/>
</dbReference>
<keyword evidence="2" id="KW-1185">Reference proteome</keyword>
<dbReference type="STRING" id="585506.HMPREF0877_1795"/>
<dbReference type="Proteomes" id="UP000004528">
    <property type="component" value="Unassembled WGS sequence"/>
</dbReference>
<protein>
    <recommendedName>
        <fullName evidence="3">Helix-turn-helix type 11 domain-containing protein</fullName>
    </recommendedName>
</protein>
<dbReference type="EMBL" id="ACKU01000033">
    <property type="protein sequence ID" value="EER73997.1"/>
    <property type="molecule type" value="Genomic_DNA"/>
</dbReference>
<organism evidence="1 2">
    <name type="scientific">Weissella paramesenteroides ATCC 33313</name>
    <dbReference type="NCBI Taxonomy" id="585506"/>
    <lineage>
        <taxon>Bacteria</taxon>
        <taxon>Bacillati</taxon>
        <taxon>Bacillota</taxon>
        <taxon>Bacilli</taxon>
        <taxon>Lactobacillales</taxon>
        <taxon>Lactobacillaceae</taxon>
        <taxon>Weissella</taxon>
    </lineage>
</organism>
<comment type="caution">
    <text evidence="1">The sequence shown here is derived from an EMBL/GenBank/DDBJ whole genome shotgun (WGS) entry which is preliminary data.</text>
</comment>
<gene>
    <name evidence="1" type="ORF">HMPREF0877_1795</name>
</gene>
<reference evidence="1 2" key="1">
    <citation type="submission" date="2009-04" db="EMBL/GenBank/DDBJ databases">
        <authorList>
            <person name="Qin X."/>
            <person name="Bachman B."/>
            <person name="Battles P."/>
            <person name="Bell A."/>
            <person name="Bess C."/>
            <person name="Bickham C."/>
            <person name="Chaboub L."/>
            <person name="Chen D."/>
            <person name="Coyle M."/>
            <person name="Deiros D.R."/>
            <person name="Dinh H."/>
            <person name="Forbes L."/>
            <person name="Fowler G."/>
            <person name="Francisco L."/>
            <person name="Fu Q."/>
            <person name="Gubbala S."/>
            <person name="Hale W."/>
            <person name="Han Y."/>
            <person name="Hemphill L."/>
            <person name="Highlander S.K."/>
            <person name="Hirani K."/>
            <person name="Hogues M."/>
            <person name="Jackson L."/>
            <person name="Jakkamsetti A."/>
            <person name="Javaid M."/>
            <person name="Jiang H."/>
            <person name="Korchina V."/>
            <person name="Kovar C."/>
            <person name="Lara F."/>
            <person name="Lee S."/>
            <person name="Mata R."/>
            <person name="Mathew T."/>
            <person name="Moen C."/>
            <person name="Morales K."/>
            <person name="Munidasa M."/>
            <person name="Nazareth L."/>
            <person name="Ngo R."/>
            <person name="Nguyen L."/>
            <person name="Okwuonu G."/>
            <person name="Ongeri F."/>
            <person name="Patil S."/>
            <person name="Petrosino J."/>
            <person name="Pham C."/>
            <person name="Pham P."/>
            <person name="Pu L.-L."/>
            <person name="Puazo M."/>
            <person name="Raj R."/>
            <person name="Reid J."/>
            <person name="Rouhana J."/>
            <person name="Saada N."/>
            <person name="Shang Y."/>
            <person name="Simmons D."/>
            <person name="Thornton R."/>
            <person name="Warren J."/>
            <person name="Weissenberger G."/>
            <person name="Zhang J."/>
            <person name="Zhang L."/>
            <person name="Zhou C."/>
            <person name="Zhu D."/>
            <person name="Muzny D."/>
            <person name="Worley K."/>
            <person name="Gibbs R."/>
        </authorList>
    </citation>
    <scope>NUCLEOTIDE SEQUENCE [LARGE SCALE GENOMIC DNA]</scope>
    <source>
        <strain evidence="1 2">ATCC 33313</strain>
    </source>
</reference>
<evidence type="ECO:0008006" key="3">
    <source>
        <dbReference type="Google" id="ProtNLM"/>
    </source>
</evidence>
<dbReference type="HOGENOM" id="CLU_3278697_0_0_9"/>
<accession>C5RCS8</accession>
<name>C5RCS8_WEIPA</name>
<evidence type="ECO:0000313" key="2">
    <source>
        <dbReference type="Proteomes" id="UP000004528"/>
    </source>
</evidence>